<reference evidence="1" key="2">
    <citation type="submission" date="2014-09" db="EMBL/GenBank/DDBJ databases">
        <authorList>
            <person name="Aslett A.Martin."/>
        </authorList>
    </citation>
    <scope>NUCLEOTIDE SEQUENCE</scope>
    <source>
        <strain evidence="1">ED321 Heterogonic</strain>
    </source>
</reference>
<evidence type="ECO:0000313" key="2">
    <source>
        <dbReference type="Proteomes" id="UP000035682"/>
    </source>
</evidence>
<accession>A0A090MQR2</accession>
<evidence type="ECO:0000313" key="3">
    <source>
        <dbReference type="WBParaSite" id="SRAE_X000225100.1"/>
    </source>
</evidence>
<keyword evidence="2" id="KW-1185">Reference proteome</keyword>
<dbReference type="WormBase" id="SRAE_X000225100">
    <property type="protein sequence ID" value="SRP03172"/>
    <property type="gene ID" value="WBGene00267832"/>
</dbReference>
<proteinExistence type="predicted"/>
<dbReference type="Proteomes" id="UP000035682">
    <property type="component" value="Unplaced"/>
</dbReference>
<protein>
    <submittedName>
        <fullName evidence="1 3">Uncharacterized protein</fullName>
    </submittedName>
</protein>
<reference evidence="2" key="1">
    <citation type="submission" date="2014-09" db="EMBL/GenBank/DDBJ databases">
        <authorList>
            <person name="Martin A.A."/>
        </authorList>
    </citation>
    <scope>NUCLEOTIDE SEQUENCE</scope>
    <source>
        <strain evidence="2">ED321</strain>
    </source>
</reference>
<dbReference type="WBParaSite" id="SRAE_X000225100.1">
    <property type="protein sequence ID" value="SRAE_X000225100.1"/>
    <property type="gene ID" value="WBGene00267832"/>
</dbReference>
<dbReference type="AlphaFoldDB" id="A0A090MQR2"/>
<reference evidence="3" key="3">
    <citation type="submission" date="2020-12" db="UniProtKB">
        <authorList>
            <consortium name="WormBaseParasite"/>
        </authorList>
    </citation>
    <scope>IDENTIFICATION</scope>
</reference>
<dbReference type="RefSeq" id="XP_024499722.1">
    <property type="nucleotide sequence ID" value="XM_024645439.1"/>
</dbReference>
<dbReference type="GeneID" id="36385326"/>
<name>A0A090MQR2_STRRB</name>
<dbReference type="CTD" id="36385326"/>
<evidence type="ECO:0000313" key="1">
    <source>
        <dbReference type="EMBL" id="CEF60513.1"/>
    </source>
</evidence>
<gene>
    <name evidence="1 3 4" type="ORF">SRAE_X000225100</name>
</gene>
<evidence type="ECO:0000313" key="4">
    <source>
        <dbReference type="WormBase" id="SRAE_X000225100"/>
    </source>
</evidence>
<organism evidence="1">
    <name type="scientific">Strongyloides ratti</name>
    <name type="common">Parasitic roundworm</name>
    <dbReference type="NCBI Taxonomy" id="34506"/>
    <lineage>
        <taxon>Eukaryota</taxon>
        <taxon>Metazoa</taxon>
        <taxon>Ecdysozoa</taxon>
        <taxon>Nematoda</taxon>
        <taxon>Chromadorea</taxon>
        <taxon>Rhabditida</taxon>
        <taxon>Tylenchina</taxon>
        <taxon>Panagrolaimomorpha</taxon>
        <taxon>Strongyloidoidea</taxon>
        <taxon>Strongyloididae</taxon>
        <taxon>Strongyloides</taxon>
    </lineage>
</organism>
<dbReference type="EMBL" id="LN609399">
    <property type="protein sequence ID" value="CEF60513.1"/>
    <property type="molecule type" value="Genomic_DNA"/>
</dbReference>
<sequence length="342" mass="40088">MIDTMSTIYSPVSSYNLSIRNSNSPESINQLPTEIDSPNNSSYSSTFNNFVSNTNDQNNLSTYKNEKKSKLARNVDRWKGRNEANKQKYKNSLFFNVSESRKNVENVTKSIIEEIRKKEEEENVSNTIQEKNNSFVNENVNFNGKHYVQNHYNRQMPYKNNDITINMNNLANDQQNYQNSNAYIEFEKYAEQNYKSMLNFNQHVYQNHINNIPMLNLPPISINNNPNQTPNFSKNQSFDNNQQNYNSSSNIYRKTETKISNKNMIHGQFETNRHNNYNNINNTHQMENYDNPFITFQANQNMFHSQNFTGSNSLQSRFQAYVNNQQIGTSINFLNNQNNYCG</sequence>